<dbReference type="Pfam" id="PF00685">
    <property type="entry name" value="Sulfotransfer_1"/>
    <property type="match status" value="1"/>
</dbReference>
<dbReference type="OMA" id="WFREDWV"/>
<keyword evidence="6" id="KW-1185">Reference proteome</keyword>
<feature type="domain" description="Sulfotransferase" evidence="4">
    <location>
        <begin position="88"/>
        <end position="339"/>
    </location>
</feature>
<name>A0A0E0MEF2_ORYPU</name>
<dbReference type="EnsemblPlants" id="OPUNC11G08420.1">
    <property type="protein sequence ID" value="OPUNC11G08420.1"/>
    <property type="gene ID" value="OPUNC11G08420"/>
</dbReference>
<evidence type="ECO:0000256" key="3">
    <source>
        <dbReference type="RuleBase" id="RU361155"/>
    </source>
</evidence>
<accession>A0A0E0MEF2</accession>
<dbReference type="eggNOG" id="KOG1584">
    <property type="taxonomic scope" value="Eukaryota"/>
</dbReference>
<dbReference type="InterPro" id="IPR000863">
    <property type="entry name" value="Sulfotransferase_dom"/>
</dbReference>
<proteinExistence type="inferred from homology"/>
<dbReference type="EC" id="2.8.2.-" evidence="3"/>
<dbReference type="InterPro" id="IPR027417">
    <property type="entry name" value="P-loop_NTPase"/>
</dbReference>
<dbReference type="Proteomes" id="UP000026962">
    <property type="component" value="Chromosome 11"/>
</dbReference>
<dbReference type="PANTHER" id="PTHR11783">
    <property type="entry name" value="SULFOTRANSFERASE SULT"/>
    <property type="match status" value="1"/>
</dbReference>
<dbReference type="SUPFAM" id="SSF52540">
    <property type="entry name" value="P-loop containing nucleoside triphosphate hydrolases"/>
    <property type="match status" value="1"/>
</dbReference>
<dbReference type="Gene3D" id="3.40.50.300">
    <property type="entry name" value="P-loop containing nucleotide triphosphate hydrolases"/>
    <property type="match status" value="1"/>
</dbReference>
<sequence length="344" mass="38526">MLPATKALAGRAGAVPFKDVVVDNNDDGAAIPSQPAAEEYRDIVAALPSRLHGTPQRMRLYQGTWFREDWVLGFIAIQRHFVPREDGSDVVLASLPKCGTTWLKALVFATAARAHPLLRLNPHDCIPFMEAVYFAGDEARLDAAPSPRLMSTHASFTVLPASITENPGCKIIYICRQPKDMLISFWHFINRSKSNAMSFSDVWESIPKGTYFGSPIWEHILEYWKASQEKPDKVLFLKYEEILRDPVKNVEKIAEFIGQPFSDVEKEAGIVESIIDLCSFQSLKASGANNAGFRRVVNVEVPNESFFRKGTVGDWVNYVTPEMAENLDNFLADKFRGSGFSFTK</sequence>
<evidence type="ECO:0000256" key="2">
    <source>
        <dbReference type="ARBA" id="ARBA00022679"/>
    </source>
</evidence>
<comment type="similarity">
    <text evidence="1 3">Belongs to the sulfotransferase 1 family.</text>
</comment>
<protein>
    <recommendedName>
        <fullName evidence="3">Sulfotransferase</fullName>
        <ecNumber evidence="3">2.8.2.-</ecNumber>
    </recommendedName>
</protein>
<dbReference type="HOGENOM" id="CLU_027239_0_1_1"/>
<evidence type="ECO:0000313" key="5">
    <source>
        <dbReference type="EnsemblPlants" id="OPUNC11G08420.1"/>
    </source>
</evidence>
<dbReference type="GO" id="GO:0008146">
    <property type="term" value="F:sulfotransferase activity"/>
    <property type="evidence" value="ECO:0007669"/>
    <property type="project" value="InterPro"/>
</dbReference>
<reference evidence="5" key="2">
    <citation type="submission" date="2018-05" db="EMBL/GenBank/DDBJ databases">
        <title>OpunRS2 (Oryza punctata Reference Sequence Version 2).</title>
        <authorList>
            <person name="Zhang J."/>
            <person name="Kudrna D."/>
            <person name="Lee S."/>
            <person name="Talag J."/>
            <person name="Welchert J."/>
            <person name="Wing R.A."/>
        </authorList>
    </citation>
    <scope>NUCLEOTIDE SEQUENCE [LARGE SCALE GENOMIC DNA]</scope>
</reference>
<keyword evidence="2 3" id="KW-0808">Transferase</keyword>
<organism evidence="5">
    <name type="scientific">Oryza punctata</name>
    <name type="common">Red rice</name>
    <dbReference type="NCBI Taxonomy" id="4537"/>
    <lineage>
        <taxon>Eukaryota</taxon>
        <taxon>Viridiplantae</taxon>
        <taxon>Streptophyta</taxon>
        <taxon>Embryophyta</taxon>
        <taxon>Tracheophyta</taxon>
        <taxon>Spermatophyta</taxon>
        <taxon>Magnoliopsida</taxon>
        <taxon>Liliopsida</taxon>
        <taxon>Poales</taxon>
        <taxon>Poaceae</taxon>
        <taxon>BOP clade</taxon>
        <taxon>Oryzoideae</taxon>
        <taxon>Oryzeae</taxon>
        <taxon>Oryzinae</taxon>
        <taxon>Oryza</taxon>
    </lineage>
</organism>
<dbReference type="Gramene" id="OPUNC11G08420.1">
    <property type="protein sequence ID" value="OPUNC11G08420.1"/>
    <property type="gene ID" value="OPUNC11G08420"/>
</dbReference>
<reference evidence="5" key="1">
    <citation type="submission" date="2015-04" db="UniProtKB">
        <authorList>
            <consortium name="EnsemblPlants"/>
        </authorList>
    </citation>
    <scope>IDENTIFICATION</scope>
</reference>
<evidence type="ECO:0000313" key="6">
    <source>
        <dbReference type="Proteomes" id="UP000026962"/>
    </source>
</evidence>
<evidence type="ECO:0000259" key="4">
    <source>
        <dbReference type="Pfam" id="PF00685"/>
    </source>
</evidence>
<evidence type="ECO:0000256" key="1">
    <source>
        <dbReference type="ARBA" id="ARBA00005771"/>
    </source>
</evidence>
<dbReference type="AlphaFoldDB" id="A0A0E0MEF2"/>